<dbReference type="GO" id="GO:0004197">
    <property type="term" value="F:cysteine-type endopeptidase activity"/>
    <property type="evidence" value="ECO:0007669"/>
    <property type="project" value="InterPro"/>
</dbReference>
<evidence type="ECO:0000313" key="20">
    <source>
        <dbReference type="EMBL" id="CAC5403229.1"/>
    </source>
</evidence>
<dbReference type="PROSITE" id="PS01121">
    <property type="entry name" value="CASPASE_HIS"/>
    <property type="match status" value="1"/>
</dbReference>
<keyword evidence="5" id="KW-0597">Phosphoprotein</keyword>
<protein>
    <recommendedName>
        <fullName evidence="15">Caspase-8</fullName>
        <ecNumber evidence="14">3.4.22.61</ecNumber>
    </recommendedName>
</protein>
<organism evidence="20 21">
    <name type="scientific">Mytilus coruscus</name>
    <name type="common">Sea mussel</name>
    <dbReference type="NCBI Taxonomy" id="42192"/>
    <lineage>
        <taxon>Eukaryota</taxon>
        <taxon>Metazoa</taxon>
        <taxon>Spiralia</taxon>
        <taxon>Lophotrochozoa</taxon>
        <taxon>Mollusca</taxon>
        <taxon>Bivalvia</taxon>
        <taxon>Autobranchia</taxon>
        <taxon>Pteriomorphia</taxon>
        <taxon>Mytilida</taxon>
        <taxon>Mytiloidea</taxon>
        <taxon>Mytilidae</taxon>
        <taxon>Mytilinae</taxon>
        <taxon>Mytilus</taxon>
    </lineage>
</organism>
<dbReference type="InterPro" id="IPR001875">
    <property type="entry name" value="DED_dom"/>
</dbReference>
<evidence type="ECO:0000256" key="2">
    <source>
        <dbReference type="ARBA" id="ARBA00004496"/>
    </source>
</evidence>
<dbReference type="InterPro" id="IPR015917">
    <property type="entry name" value="Pept_C14A"/>
</dbReference>
<dbReference type="InterPro" id="IPR011029">
    <property type="entry name" value="DEATH-like_dom_sf"/>
</dbReference>
<dbReference type="FunFam" id="3.40.50.1460:FF:000008">
    <property type="entry name" value="caspase-8 isoform X1"/>
    <property type="match status" value="1"/>
</dbReference>
<dbReference type="OrthoDB" id="6114029at2759"/>
<dbReference type="PANTHER" id="PTHR48169:SF7">
    <property type="entry name" value="CASPASE 10"/>
    <property type="match status" value="1"/>
</dbReference>
<dbReference type="GO" id="GO:0005737">
    <property type="term" value="C:cytoplasm"/>
    <property type="evidence" value="ECO:0007669"/>
    <property type="project" value="UniProtKB-SubCell"/>
</dbReference>
<evidence type="ECO:0000256" key="5">
    <source>
        <dbReference type="ARBA" id="ARBA00022553"/>
    </source>
</evidence>
<comment type="similarity">
    <text evidence="3 16">Belongs to the peptidase C14A family.</text>
</comment>
<keyword evidence="21" id="KW-1185">Reference proteome</keyword>
<keyword evidence="10" id="KW-0788">Thiol protease</keyword>
<comment type="subcellular location">
    <subcellularLocation>
        <location evidence="2">Cytoplasm</location>
    </subcellularLocation>
    <subcellularLocation>
        <location evidence="1">Nucleus</location>
    </subcellularLocation>
</comment>
<dbReference type="InterPro" id="IPR002138">
    <property type="entry name" value="Pept_C14_p10"/>
</dbReference>
<dbReference type="GO" id="GO:0005886">
    <property type="term" value="C:plasma membrane"/>
    <property type="evidence" value="ECO:0007669"/>
    <property type="project" value="UniProtKB-ARBA"/>
</dbReference>
<keyword evidence="4" id="KW-0963">Cytoplasm</keyword>
<dbReference type="PROSITE" id="PS01122">
    <property type="entry name" value="CASPASE_CYS"/>
    <property type="match status" value="1"/>
</dbReference>
<keyword evidence="8" id="KW-0677">Repeat</keyword>
<evidence type="ECO:0000256" key="14">
    <source>
        <dbReference type="ARBA" id="ARBA00066479"/>
    </source>
</evidence>
<evidence type="ECO:0000256" key="8">
    <source>
        <dbReference type="ARBA" id="ARBA00022737"/>
    </source>
</evidence>
<comment type="catalytic activity">
    <reaction evidence="13">
        <text>Strict requirement for Asp at position P1 and has a preferred cleavage sequence of (Leu/Asp/Val)-Glu-Thr-Asp-|-(Gly/Ser/Ala).</text>
        <dbReference type="EC" id="3.4.22.61"/>
    </reaction>
</comment>
<name>A0A6J8D5N6_MYTCO</name>
<dbReference type="SUPFAM" id="SSF47986">
    <property type="entry name" value="DEATH domain"/>
    <property type="match status" value="2"/>
</dbReference>
<feature type="domain" description="Caspase family p10" evidence="18">
    <location>
        <begin position="348"/>
        <end position="435"/>
    </location>
</feature>
<dbReference type="GO" id="GO:0051604">
    <property type="term" value="P:protein maturation"/>
    <property type="evidence" value="ECO:0007669"/>
    <property type="project" value="UniProtKB-ARBA"/>
</dbReference>
<dbReference type="GO" id="GO:0005634">
    <property type="term" value="C:nucleus"/>
    <property type="evidence" value="ECO:0007669"/>
    <property type="project" value="UniProtKB-SubCell"/>
</dbReference>
<dbReference type="GO" id="GO:0006915">
    <property type="term" value="P:apoptotic process"/>
    <property type="evidence" value="ECO:0007669"/>
    <property type="project" value="UniProtKB-KW"/>
</dbReference>
<dbReference type="PRINTS" id="PR00376">
    <property type="entry name" value="IL1BCENZYME"/>
</dbReference>
<gene>
    <name evidence="20" type="ORF">MCOR_37134</name>
</gene>
<evidence type="ECO:0000256" key="15">
    <source>
        <dbReference type="ARBA" id="ARBA00068172"/>
    </source>
</evidence>
<dbReference type="PROSITE" id="PS50208">
    <property type="entry name" value="CASPASE_P20"/>
    <property type="match status" value="1"/>
</dbReference>
<dbReference type="GO" id="GO:0042981">
    <property type="term" value="P:regulation of apoptotic process"/>
    <property type="evidence" value="ECO:0007669"/>
    <property type="project" value="InterPro"/>
</dbReference>
<dbReference type="SMART" id="SM00115">
    <property type="entry name" value="CASc"/>
    <property type="match status" value="1"/>
</dbReference>
<dbReference type="InterPro" id="IPR029030">
    <property type="entry name" value="Caspase-like_dom_sf"/>
</dbReference>
<dbReference type="Pfam" id="PF01335">
    <property type="entry name" value="DED"/>
    <property type="match status" value="1"/>
</dbReference>
<dbReference type="GO" id="GO:0006508">
    <property type="term" value="P:proteolysis"/>
    <property type="evidence" value="ECO:0007669"/>
    <property type="project" value="UniProtKB-KW"/>
</dbReference>
<evidence type="ECO:0000259" key="18">
    <source>
        <dbReference type="PROSITE" id="PS50207"/>
    </source>
</evidence>
<dbReference type="AlphaFoldDB" id="A0A6J8D5N6"/>
<proteinExistence type="inferred from homology"/>
<dbReference type="GO" id="GO:0032991">
    <property type="term" value="C:protein-containing complex"/>
    <property type="evidence" value="ECO:0007669"/>
    <property type="project" value="UniProtKB-ARBA"/>
</dbReference>
<dbReference type="EC" id="3.4.22.61" evidence="14"/>
<evidence type="ECO:0000256" key="11">
    <source>
        <dbReference type="ARBA" id="ARBA00023145"/>
    </source>
</evidence>
<sequence length="439" mass="49982">MRLIDACKDLDSHDIASFKYLCQDDIGLNNLENCIEVTDILDLLSHKESLLHYVGHRLHLMEKPCLIKGLGLELGAIKMAVEGNNRSTITPYRKALFNIAQDLGSKDVTSMIKKAKDCLQNFTPAVRKIEKNGNSGKIFNFFNVLEEKDHLSSRNISFLYQLLFDINRDDLVKFLEPSNDFNLNDFYPVNQMHRGKCLIINNVNFENNLLDRKGSNFDADELSKTFQQLNYQILTCGDLRAEQIHDYVDTVSKLDHSDGSSLVVCILSHGSLRTVFGVDGVPIQLRDLTEKFTASNCKSLAGKPKLFFIQACQGKKEQILPRTSQVESARNDIIVMNTDENETVEDVIPEESDFLLAFSTAPGWSSYRDPDKGSYYIQKLCEQIQKECMRHHMLDILTDVNNRISKCDIPIKDGQTVKTVPSNFSSLTRKLYFFPEDIR</sequence>
<dbReference type="EMBL" id="CACVKT020006708">
    <property type="protein sequence ID" value="CAC5403229.1"/>
    <property type="molecule type" value="Genomic_DNA"/>
</dbReference>
<evidence type="ECO:0000256" key="9">
    <source>
        <dbReference type="ARBA" id="ARBA00022801"/>
    </source>
</evidence>
<evidence type="ECO:0000256" key="6">
    <source>
        <dbReference type="ARBA" id="ARBA00022670"/>
    </source>
</evidence>
<evidence type="ECO:0000256" key="1">
    <source>
        <dbReference type="ARBA" id="ARBA00004123"/>
    </source>
</evidence>
<evidence type="ECO:0000256" key="3">
    <source>
        <dbReference type="ARBA" id="ARBA00010134"/>
    </source>
</evidence>
<keyword evidence="7" id="KW-0053">Apoptosis</keyword>
<feature type="domain" description="Caspase family p20" evidence="19">
    <location>
        <begin position="193"/>
        <end position="316"/>
    </location>
</feature>
<dbReference type="InterPro" id="IPR011600">
    <property type="entry name" value="Pept_C14_caspase"/>
</dbReference>
<dbReference type="Gene3D" id="1.10.533.10">
    <property type="entry name" value="Death Domain, Fas"/>
    <property type="match status" value="1"/>
</dbReference>
<evidence type="ECO:0000256" key="12">
    <source>
        <dbReference type="ARBA" id="ARBA00023242"/>
    </source>
</evidence>
<dbReference type="InterPro" id="IPR016129">
    <property type="entry name" value="Caspase_his_AS"/>
</dbReference>
<evidence type="ECO:0000313" key="21">
    <source>
        <dbReference type="Proteomes" id="UP000507470"/>
    </source>
</evidence>
<dbReference type="PANTHER" id="PTHR48169">
    <property type="entry name" value="DED DOMAIN-CONTAINING PROTEIN"/>
    <property type="match status" value="1"/>
</dbReference>
<reference evidence="20 21" key="1">
    <citation type="submission" date="2020-06" db="EMBL/GenBank/DDBJ databases">
        <authorList>
            <person name="Li R."/>
            <person name="Bekaert M."/>
        </authorList>
    </citation>
    <scope>NUCLEOTIDE SEQUENCE [LARGE SCALE GENOMIC DNA]</scope>
    <source>
        <strain evidence="21">wild</strain>
    </source>
</reference>
<dbReference type="PROSITE" id="PS50207">
    <property type="entry name" value="CASPASE_P10"/>
    <property type="match status" value="1"/>
</dbReference>
<evidence type="ECO:0000256" key="16">
    <source>
        <dbReference type="RuleBase" id="RU003971"/>
    </source>
</evidence>
<feature type="domain" description="DED" evidence="17">
    <location>
        <begin position="91"/>
        <end position="177"/>
    </location>
</feature>
<evidence type="ECO:0000259" key="19">
    <source>
        <dbReference type="PROSITE" id="PS50208"/>
    </source>
</evidence>
<keyword evidence="12" id="KW-0539">Nucleus</keyword>
<keyword evidence="11" id="KW-0865">Zymogen</keyword>
<dbReference type="InterPro" id="IPR033139">
    <property type="entry name" value="Caspase_cys_AS"/>
</dbReference>
<accession>A0A6J8D5N6</accession>
<dbReference type="PROSITE" id="PS50168">
    <property type="entry name" value="DED"/>
    <property type="match status" value="2"/>
</dbReference>
<evidence type="ECO:0000256" key="13">
    <source>
        <dbReference type="ARBA" id="ARBA00051626"/>
    </source>
</evidence>
<dbReference type="Proteomes" id="UP000507470">
    <property type="component" value="Unassembled WGS sequence"/>
</dbReference>
<dbReference type="InterPro" id="IPR001309">
    <property type="entry name" value="Pept_C14_p20"/>
</dbReference>
<evidence type="ECO:0000259" key="17">
    <source>
        <dbReference type="PROSITE" id="PS50168"/>
    </source>
</evidence>
<evidence type="ECO:0000256" key="4">
    <source>
        <dbReference type="ARBA" id="ARBA00022490"/>
    </source>
</evidence>
<dbReference type="SUPFAM" id="SSF52129">
    <property type="entry name" value="Caspase-like"/>
    <property type="match status" value="1"/>
</dbReference>
<dbReference type="Gene3D" id="3.40.50.1460">
    <property type="match status" value="1"/>
</dbReference>
<dbReference type="CDD" id="cd00032">
    <property type="entry name" value="CASc"/>
    <property type="match status" value="1"/>
</dbReference>
<keyword evidence="6" id="KW-0645">Protease</keyword>
<evidence type="ECO:0000256" key="7">
    <source>
        <dbReference type="ARBA" id="ARBA00022703"/>
    </source>
</evidence>
<feature type="domain" description="DED" evidence="17">
    <location>
        <begin position="1"/>
        <end position="50"/>
    </location>
</feature>
<dbReference type="Pfam" id="PF00656">
    <property type="entry name" value="Peptidase_C14"/>
    <property type="match status" value="1"/>
</dbReference>
<evidence type="ECO:0000256" key="10">
    <source>
        <dbReference type="ARBA" id="ARBA00022807"/>
    </source>
</evidence>
<keyword evidence="9 20" id="KW-0378">Hydrolase</keyword>